<feature type="region of interest" description="Disordered" evidence="3">
    <location>
        <begin position="84"/>
        <end position="105"/>
    </location>
</feature>
<dbReference type="Pfam" id="PF00011">
    <property type="entry name" value="HSP20"/>
    <property type="match status" value="1"/>
</dbReference>
<dbReference type="InterPro" id="IPR002068">
    <property type="entry name" value="A-crystallin/Hsp20_dom"/>
</dbReference>
<dbReference type="InterPro" id="IPR008978">
    <property type="entry name" value="HSP20-like_chaperone"/>
</dbReference>
<evidence type="ECO:0000313" key="5">
    <source>
        <dbReference type="EMBL" id="TFJ94417.1"/>
    </source>
</evidence>
<accession>A0A4Y9AH45</accession>
<reference evidence="5 6" key="1">
    <citation type="submission" date="2019-03" db="EMBL/GenBank/DDBJ databases">
        <title>Genome sequence of Lentibacillus salicampi ATCC BAA-719.</title>
        <authorList>
            <person name="Maclea K.S."/>
            <person name="Simoes Junior M."/>
        </authorList>
    </citation>
    <scope>NUCLEOTIDE SEQUENCE [LARGE SCALE GENOMIC DNA]</scope>
    <source>
        <strain evidence="5 6">ATCC BAA-719</strain>
    </source>
</reference>
<sequence>MDSNKRNRPGRFDIDMSPFRDLMNEMDTFFNQSFKQMNPVFNFRPFWVDVNERDSEVIVTAELPGFKWDEIELEMIGNQLRIAAQGGSTHEEPNSHNKSQSFQRMERTITLPFPIPEKETKASFHDGLLKVTAPKKDSDRKYLEIDE</sequence>
<dbReference type="OrthoDB" id="1806521at2"/>
<feature type="domain" description="SHSP" evidence="4">
    <location>
        <begin position="37"/>
        <end position="147"/>
    </location>
</feature>
<evidence type="ECO:0000256" key="3">
    <source>
        <dbReference type="SAM" id="MobiDB-lite"/>
    </source>
</evidence>
<comment type="caution">
    <text evidence="5">The sequence shown here is derived from an EMBL/GenBank/DDBJ whole genome shotgun (WGS) entry which is preliminary data.</text>
</comment>
<dbReference type="Proteomes" id="UP000298484">
    <property type="component" value="Unassembled WGS sequence"/>
</dbReference>
<evidence type="ECO:0000256" key="1">
    <source>
        <dbReference type="PROSITE-ProRule" id="PRU00285"/>
    </source>
</evidence>
<gene>
    <name evidence="5" type="ORF">E4U82_00430</name>
</gene>
<dbReference type="SUPFAM" id="SSF49764">
    <property type="entry name" value="HSP20-like chaperones"/>
    <property type="match status" value="1"/>
</dbReference>
<dbReference type="PANTHER" id="PTHR11527">
    <property type="entry name" value="HEAT-SHOCK PROTEIN 20 FAMILY MEMBER"/>
    <property type="match status" value="1"/>
</dbReference>
<dbReference type="CDD" id="cd06464">
    <property type="entry name" value="ACD_sHsps-like"/>
    <property type="match status" value="1"/>
</dbReference>
<organism evidence="5 6">
    <name type="scientific">Lentibacillus salicampi</name>
    <dbReference type="NCBI Taxonomy" id="175306"/>
    <lineage>
        <taxon>Bacteria</taxon>
        <taxon>Bacillati</taxon>
        <taxon>Bacillota</taxon>
        <taxon>Bacilli</taxon>
        <taxon>Bacillales</taxon>
        <taxon>Bacillaceae</taxon>
        <taxon>Lentibacillus</taxon>
    </lineage>
</organism>
<dbReference type="RefSeq" id="WP_135108063.1">
    <property type="nucleotide sequence ID" value="NZ_SRHY01000001.1"/>
</dbReference>
<dbReference type="EMBL" id="SRHY01000001">
    <property type="protein sequence ID" value="TFJ94417.1"/>
    <property type="molecule type" value="Genomic_DNA"/>
</dbReference>
<dbReference type="AlphaFoldDB" id="A0A4Y9AH45"/>
<proteinExistence type="inferred from homology"/>
<evidence type="ECO:0000313" key="6">
    <source>
        <dbReference type="Proteomes" id="UP000298484"/>
    </source>
</evidence>
<dbReference type="InterPro" id="IPR031107">
    <property type="entry name" value="Small_HSP"/>
</dbReference>
<evidence type="ECO:0000259" key="4">
    <source>
        <dbReference type="PROSITE" id="PS01031"/>
    </source>
</evidence>
<protein>
    <submittedName>
        <fullName evidence="5">Hsp20/alpha crystallin family protein</fullName>
    </submittedName>
</protein>
<comment type="similarity">
    <text evidence="1 2">Belongs to the small heat shock protein (HSP20) family.</text>
</comment>
<dbReference type="Gene3D" id="2.60.40.790">
    <property type="match status" value="1"/>
</dbReference>
<keyword evidence="6" id="KW-1185">Reference proteome</keyword>
<evidence type="ECO:0000256" key="2">
    <source>
        <dbReference type="RuleBase" id="RU003616"/>
    </source>
</evidence>
<dbReference type="PROSITE" id="PS01031">
    <property type="entry name" value="SHSP"/>
    <property type="match status" value="1"/>
</dbReference>
<name>A0A4Y9AH45_9BACI</name>